<organism evidence="2 3">
    <name type="scientific">Tetraparma gracilis</name>
    <dbReference type="NCBI Taxonomy" id="2962635"/>
    <lineage>
        <taxon>Eukaryota</taxon>
        <taxon>Sar</taxon>
        <taxon>Stramenopiles</taxon>
        <taxon>Ochrophyta</taxon>
        <taxon>Bolidophyceae</taxon>
        <taxon>Parmales</taxon>
        <taxon>Triparmaceae</taxon>
        <taxon>Tetraparma</taxon>
    </lineage>
</organism>
<evidence type="ECO:0000256" key="1">
    <source>
        <dbReference type="SAM" id="MobiDB-lite"/>
    </source>
</evidence>
<feature type="region of interest" description="Disordered" evidence="1">
    <location>
        <begin position="32"/>
        <end position="53"/>
    </location>
</feature>
<protein>
    <recommendedName>
        <fullName evidence="4">NAD-dependent epimerase/dehydratase domain-containing protein</fullName>
    </recommendedName>
</protein>
<proteinExistence type="predicted"/>
<dbReference type="EMBL" id="BRYB01003300">
    <property type="protein sequence ID" value="GMI34299.1"/>
    <property type="molecule type" value="Genomic_DNA"/>
</dbReference>
<accession>A0ABQ6MWV2</accession>
<dbReference type="Gene3D" id="3.40.50.720">
    <property type="entry name" value="NAD(P)-binding Rossmann-like Domain"/>
    <property type="match status" value="1"/>
</dbReference>
<dbReference type="SUPFAM" id="SSF51735">
    <property type="entry name" value="NAD(P)-binding Rossmann-fold domains"/>
    <property type="match status" value="1"/>
</dbReference>
<dbReference type="InterPro" id="IPR036291">
    <property type="entry name" value="NAD(P)-bd_dom_sf"/>
</dbReference>
<evidence type="ECO:0000313" key="3">
    <source>
        <dbReference type="Proteomes" id="UP001165060"/>
    </source>
</evidence>
<name>A0ABQ6MWV2_9STRA</name>
<keyword evidence="3" id="KW-1185">Reference proteome</keyword>
<feature type="compositionally biased region" description="Low complexity" evidence="1">
    <location>
        <begin position="43"/>
        <end position="53"/>
    </location>
</feature>
<comment type="caution">
    <text evidence="2">The sequence shown here is derived from an EMBL/GenBank/DDBJ whole genome shotgun (WGS) entry which is preliminary data.</text>
</comment>
<dbReference type="Proteomes" id="UP001165060">
    <property type="component" value="Unassembled WGS sequence"/>
</dbReference>
<reference evidence="2 3" key="1">
    <citation type="journal article" date="2023" name="Commun. Biol.">
        <title>Genome analysis of Parmales, the sister group of diatoms, reveals the evolutionary specialization of diatoms from phago-mixotrophs to photoautotrophs.</title>
        <authorList>
            <person name="Ban H."/>
            <person name="Sato S."/>
            <person name="Yoshikawa S."/>
            <person name="Yamada K."/>
            <person name="Nakamura Y."/>
            <person name="Ichinomiya M."/>
            <person name="Sato N."/>
            <person name="Blanc-Mathieu R."/>
            <person name="Endo H."/>
            <person name="Kuwata A."/>
            <person name="Ogata H."/>
        </authorList>
    </citation>
    <scope>NUCLEOTIDE SEQUENCE [LARGE SCALE GENOMIC DNA]</scope>
</reference>
<sequence>MSLSPPPQPASTTPTSLLLVGRGFLGTALLSPSTPFPRPLPSPSLSTSRSGSAPSAAHCAFEAGQYNEPPPAVARALLTATAVIITCPPPTSSAAPPSAPPSLATFLRASAAPLLSSVVLVSTTSLYGDQSGAWVSSSSPLPPLEPGSKAAGYRAAELQLEALKAARPGVAASVFRSGGIYGPGRSALDSVERWAPPVAEPVAEKKRRPGGGPTNRVHVADLAAGIAARVSGDLAGDLDEGVRYYDAVDGRPATRQEVLDHAAGLLGVERREWGGGRGGSKRVDGTEFSRLLGGELAFPDYKAGLESIMGLRGGDGPRRLEDMSYRELREMWERGSKPDVGSMRGVVFEGTLLRCRPLMSACSRFVTHVLWSGGRGRWLGKSIGAGGGGENVFTGGRGRPFAVREEEREVIFSYRAQGGGLVWGSMTDRVRQVDGVLLGMGTLAWSGGMLNAAPFVLRAVNK</sequence>
<evidence type="ECO:0008006" key="4">
    <source>
        <dbReference type="Google" id="ProtNLM"/>
    </source>
</evidence>
<gene>
    <name evidence="2" type="ORF">TeGR_g13079</name>
</gene>
<evidence type="ECO:0000313" key="2">
    <source>
        <dbReference type="EMBL" id="GMI34299.1"/>
    </source>
</evidence>